<dbReference type="Proteomes" id="UP000092125">
    <property type="component" value="Unassembled WGS sequence"/>
</dbReference>
<dbReference type="RefSeq" id="WP_065182486.1">
    <property type="nucleotide sequence ID" value="NZ_LYVI01000007.1"/>
</dbReference>
<evidence type="ECO:0000313" key="1">
    <source>
        <dbReference type="EMBL" id="OBU61013.1"/>
    </source>
</evidence>
<dbReference type="AlphaFoldDB" id="A0AAP7GRU1"/>
<gene>
    <name evidence="1" type="ORF">A9K56_12565</name>
</gene>
<accession>A0AAP7GRU1</accession>
<proteinExistence type="predicted"/>
<protein>
    <submittedName>
        <fullName evidence="1">Uncharacterized protein</fullName>
    </submittedName>
</protein>
<name>A0AAP7GRU1_STEMA</name>
<sequence>MLTLSAEQYARLCLPDPATFVVPLSRETRRHFPDETAQRSDEELVEDVRASYGHAMTSLHITHLPTLVRWVKADVAWARGLRDQAVTRVWFNETAHPNATAADLLALLASSRITD</sequence>
<reference evidence="1 2" key="1">
    <citation type="submission" date="2016-05" db="EMBL/GenBank/DDBJ databases">
        <title>Draft Genome Sequences of Stenotrophomonas maltophilia Strains Sm32COP, Sm41DVV, Sm46PAILV, SmF3, SmF22, SmSOFb1 and SmCVFa1, Isolated from Different Manures, in France.</title>
        <authorList>
            <person name="Nazaret S."/>
            <person name="Bodilis J."/>
        </authorList>
    </citation>
    <scope>NUCLEOTIDE SEQUENCE [LARGE SCALE GENOMIC DNA]</scope>
    <source>
        <strain evidence="1 2">Sm41DVV</strain>
    </source>
</reference>
<organism evidence="1 2">
    <name type="scientific">Stenotrophomonas maltophilia</name>
    <name type="common">Pseudomonas maltophilia</name>
    <name type="synonym">Xanthomonas maltophilia</name>
    <dbReference type="NCBI Taxonomy" id="40324"/>
    <lineage>
        <taxon>Bacteria</taxon>
        <taxon>Pseudomonadati</taxon>
        <taxon>Pseudomonadota</taxon>
        <taxon>Gammaproteobacteria</taxon>
        <taxon>Lysobacterales</taxon>
        <taxon>Lysobacteraceae</taxon>
        <taxon>Stenotrophomonas</taxon>
        <taxon>Stenotrophomonas maltophilia group</taxon>
    </lineage>
</organism>
<comment type="caution">
    <text evidence="1">The sequence shown here is derived from an EMBL/GenBank/DDBJ whole genome shotgun (WGS) entry which is preliminary data.</text>
</comment>
<evidence type="ECO:0000313" key="2">
    <source>
        <dbReference type="Proteomes" id="UP000092125"/>
    </source>
</evidence>
<dbReference type="EMBL" id="LYVI01000007">
    <property type="protein sequence ID" value="OBU61013.1"/>
    <property type="molecule type" value="Genomic_DNA"/>
</dbReference>